<reference evidence="5" key="1">
    <citation type="submission" date="2012-12" db="EMBL/GenBank/DDBJ databases">
        <authorList>
            <person name="Hellsten U."/>
            <person name="Grimwood J."/>
            <person name="Chapman J.A."/>
            <person name="Shapiro H."/>
            <person name="Aerts A."/>
            <person name="Otillar R.P."/>
            <person name="Terry A.Y."/>
            <person name="Boore J.L."/>
            <person name="Simakov O."/>
            <person name="Marletaz F."/>
            <person name="Cho S.-J."/>
            <person name="Edsinger-Gonzales E."/>
            <person name="Havlak P."/>
            <person name="Kuo D.-H."/>
            <person name="Larsson T."/>
            <person name="Lv J."/>
            <person name="Arendt D."/>
            <person name="Savage R."/>
            <person name="Osoegawa K."/>
            <person name="de Jong P."/>
            <person name="Lindberg D.R."/>
            <person name="Seaver E.C."/>
            <person name="Weisblat D.A."/>
            <person name="Putnam N.H."/>
            <person name="Grigoriev I.V."/>
            <person name="Rokhsar D.S."/>
        </authorList>
    </citation>
    <scope>NUCLEOTIDE SEQUENCE</scope>
    <source>
        <strain evidence="5">I ESC-2004</strain>
    </source>
</reference>
<dbReference type="GO" id="GO:0005509">
    <property type="term" value="F:calcium ion binding"/>
    <property type="evidence" value="ECO:0007669"/>
    <property type="project" value="InterPro"/>
</dbReference>
<dbReference type="InterPro" id="IPR002048">
    <property type="entry name" value="EF_hand_dom"/>
</dbReference>
<name>R7UDV7_CAPTE</name>
<dbReference type="FunCoup" id="R7UDV7">
    <property type="interactions" value="4"/>
</dbReference>
<dbReference type="InterPro" id="IPR018247">
    <property type="entry name" value="EF_Hand_1_Ca_BS"/>
</dbReference>
<evidence type="ECO:0000313" key="4">
    <source>
        <dbReference type="EnsemblMetazoa" id="CapteP225832"/>
    </source>
</evidence>
<sequence>MDTLLGFWDRIEDFFTGKSNPKLSEFQQKKLAHEFDLFFDLNKDGCLEWKDFELAQKNICQLSGWKEGTAKYKAVHELFTSLWRNLQATGDGDSDGAVSKQEWYSLWESIMKAKYLHEREMKRREKKKPDELEELDVLPPDDFVPQWLHQYIEYKFNLYDRAGDSMIDEEEFEYTLSLFNINSKDCRAAFKMMSQAGERKIDRPYFRQLALEFYLSDEAGDLGNFINGVLLYD</sequence>
<evidence type="ECO:0000259" key="2">
    <source>
        <dbReference type="PROSITE" id="PS50222"/>
    </source>
</evidence>
<dbReference type="EMBL" id="AMQN01001403">
    <property type="status" value="NOT_ANNOTATED_CDS"/>
    <property type="molecule type" value="Genomic_DNA"/>
</dbReference>
<reference evidence="3 5" key="2">
    <citation type="journal article" date="2013" name="Nature">
        <title>Insights into bilaterian evolution from three spiralian genomes.</title>
        <authorList>
            <person name="Simakov O."/>
            <person name="Marletaz F."/>
            <person name="Cho S.J."/>
            <person name="Edsinger-Gonzales E."/>
            <person name="Havlak P."/>
            <person name="Hellsten U."/>
            <person name="Kuo D.H."/>
            <person name="Larsson T."/>
            <person name="Lv J."/>
            <person name="Arendt D."/>
            <person name="Savage R."/>
            <person name="Osoegawa K."/>
            <person name="de Jong P."/>
            <person name="Grimwood J."/>
            <person name="Chapman J.A."/>
            <person name="Shapiro H."/>
            <person name="Aerts A."/>
            <person name="Otillar R.P."/>
            <person name="Terry A.Y."/>
            <person name="Boore J.L."/>
            <person name="Grigoriev I.V."/>
            <person name="Lindberg D.R."/>
            <person name="Seaver E.C."/>
            <person name="Weisblat D.A."/>
            <person name="Putnam N.H."/>
            <person name="Rokhsar D.S."/>
        </authorList>
    </citation>
    <scope>NUCLEOTIDE SEQUENCE</scope>
    <source>
        <strain evidence="3 5">I ESC-2004</strain>
    </source>
</reference>
<organism evidence="3">
    <name type="scientific">Capitella teleta</name>
    <name type="common">Polychaete worm</name>
    <dbReference type="NCBI Taxonomy" id="283909"/>
    <lineage>
        <taxon>Eukaryota</taxon>
        <taxon>Metazoa</taxon>
        <taxon>Spiralia</taxon>
        <taxon>Lophotrochozoa</taxon>
        <taxon>Annelida</taxon>
        <taxon>Polychaeta</taxon>
        <taxon>Sedentaria</taxon>
        <taxon>Scolecida</taxon>
        <taxon>Capitellidae</taxon>
        <taxon>Capitella</taxon>
    </lineage>
</organism>
<dbReference type="InterPro" id="IPR011992">
    <property type="entry name" value="EF-hand-dom_pair"/>
</dbReference>
<dbReference type="SUPFAM" id="SSF47473">
    <property type="entry name" value="EF-hand"/>
    <property type="match status" value="1"/>
</dbReference>
<dbReference type="OrthoDB" id="9974725at2759"/>
<dbReference type="OMA" id="AYFCELA"/>
<evidence type="ECO:0000256" key="1">
    <source>
        <dbReference type="ARBA" id="ARBA00022837"/>
    </source>
</evidence>
<accession>R7UDV7</accession>
<dbReference type="EMBL" id="KB302197">
    <property type="protein sequence ID" value="ELU04590.1"/>
    <property type="molecule type" value="Genomic_DNA"/>
</dbReference>
<dbReference type="STRING" id="283909.R7UDV7"/>
<dbReference type="Gene3D" id="1.10.238.10">
    <property type="entry name" value="EF-hand"/>
    <property type="match status" value="1"/>
</dbReference>
<proteinExistence type="predicted"/>
<dbReference type="HOGENOM" id="CLU_096804_2_0_1"/>
<dbReference type="AlphaFoldDB" id="R7UDV7"/>
<evidence type="ECO:0000313" key="5">
    <source>
        <dbReference type="Proteomes" id="UP000014760"/>
    </source>
</evidence>
<keyword evidence="5" id="KW-1185">Reference proteome</keyword>
<dbReference type="Proteomes" id="UP000014760">
    <property type="component" value="Unassembled WGS sequence"/>
</dbReference>
<keyword evidence="1" id="KW-0106">Calcium</keyword>
<feature type="domain" description="EF-hand" evidence="2">
    <location>
        <begin position="147"/>
        <end position="182"/>
    </location>
</feature>
<evidence type="ECO:0000313" key="3">
    <source>
        <dbReference type="EMBL" id="ELU04590.1"/>
    </source>
</evidence>
<protein>
    <recommendedName>
        <fullName evidence="2">EF-hand domain-containing protein</fullName>
    </recommendedName>
</protein>
<reference evidence="4" key="3">
    <citation type="submission" date="2015-06" db="UniProtKB">
        <authorList>
            <consortium name="EnsemblMetazoa"/>
        </authorList>
    </citation>
    <scope>IDENTIFICATION</scope>
</reference>
<dbReference type="PROSITE" id="PS00018">
    <property type="entry name" value="EF_HAND_1"/>
    <property type="match status" value="2"/>
</dbReference>
<dbReference type="EnsemblMetazoa" id="CapteT225832">
    <property type="protein sequence ID" value="CapteP225832"/>
    <property type="gene ID" value="CapteG225832"/>
</dbReference>
<dbReference type="PROSITE" id="PS50222">
    <property type="entry name" value="EF_HAND_2"/>
    <property type="match status" value="1"/>
</dbReference>
<gene>
    <name evidence="3" type="ORF">CAPTEDRAFT_225832</name>
</gene>